<organism evidence="6 7">
    <name type="scientific">Halopenitus persicus</name>
    <dbReference type="NCBI Taxonomy" id="1048396"/>
    <lineage>
        <taxon>Archaea</taxon>
        <taxon>Methanobacteriati</taxon>
        <taxon>Methanobacteriota</taxon>
        <taxon>Stenosarchaea group</taxon>
        <taxon>Halobacteria</taxon>
        <taxon>Halobacteriales</taxon>
        <taxon>Haloferacaceae</taxon>
        <taxon>Halopenitus</taxon>
    </lineage>
</organism>
<dbReference type="AlphaFoldDB" id="A0A1H3N3H7"/>
<sequence>MVEAPQTDEGWFALHDVRSIDWDAWRAAPEHERERAIEEGRTFLARRESVADAEAGDSAVFSVLGHKGDLLFLHFRPELDDLSAIERRFEDTAFAAFTERETSYVTVTEVSGYVSDDYFEGNEEEIDEGLRRYIEGKLKPEIPDDEYVSFYPMSKRRGEEYNWYDLSFEDRAELMAGHGEVGREYAGRIKQVIASSVGFDTHEWGVTLFGADPTDLKDIVYEMRFDPASSRYGEFGDFLVGRRFPPADLGAYLDGAKVPTREYGGDGDGHQHDGADGHHHGGEDDHHHGGDGHHHGGDGDDHHHGGDGDGHHHGSEDGDGHRGEADASADADPDSIRGELADLDIYAGQPHGEDVFATVLYSEADVDDLFEEVEGLRGNFDHYDTHVKTAVYEARDGGRSAVVSIWETASAAETAAGFLSELPGIVERAGEESGFGTMGMFYTIEPDHREAFLERFDAVGELLEGMDGHLKTDLLVNVEDENDTFIASQWRAKEDAMSFFRSDEFAETVQFGREVLADRPRHVFLA</sequence>
<evidence type="ECO:0000256" key="2">
    <source>
        <dbReference type="ARBA" id="ARBA00022723"/>
    </source>
</evidence>
<evidence type="ECO:0000256" key="3">
    <source>
        <dbReference type="ARBA" id="ARBA00023004"/>
    </source>
</evidence>
<evidence type="ECO:0000259" key="5">
    <source>
        <dbReference type="PROSITE" id="PS51725"/>
    </source>
</evidence>
<protein>
    <submittedName>
        <fullName evidence="6">Chlorite dismutase</fullName>
    </submittedName>
</protein>
<reference evidence="7" key="1">
    <citation type="submission" date="2016-10" db="EMBL/GenBank/DDBJ databases">
        <authorList>
            <person name="Varghese N."/>
            <person name="Submissions S."/>
        </authorList>
    </citation>
    <scope>NUCLEOTIDE SEQUENCE [LARGE SCALE GENOMIC DNA]</scope>
    <source>
        <strain evidence="7">DC30,IBRC 10041,KCTC 4046</strain>
    </source>
</reference>
<dbReference type="InterPro" id="IPR007138">
    <property type="entry name" value="ABM_dom"/>
</dbReference>
<evidence type="ECO:0000313" key="6">
    <source>
        <dbReference type="EMBL" id="SDY83487.1"/>
    </source>
</evidence>
<dbReference type="Pfam" id="PF06778">
    <property type="entry name" value="Chlor_dismutase"/>
    <property type="match status" value="1"/>
</dbReference>
<dbReference type="Gene3D" id="3.30.70.1030">
    <property type="entry name" value="Apc35880, domain 1"/>
    <property type="match status" value="2"/>
</dbReference>
<name>A0A1H3N3H7_9EURY</name>
<feature type="region of interest" description="Disordered" evidence="4">
    <location>
        <begin position="260"/>
        <end position="335"/>
    </location>
</feature>
<keyword evidence="2" id="KW-0479">Metal-binding</keyword>
<dbReference type="GO" id="GO:0020037">
    <property type="term" value="F:heme binding"/>
    <property type="evidence" value="ECO:0007669"/>
    <property type="project" value="InterPro"/>
</dbReference>
<dbReference type="InterPro" id="IPR011008">
    <property type="entry name" value="Dimeric_a/b-barrel"/>
</dbReference>
<proteinExistence type="predicted"/>
<dbReference type="NCBIfam" id="NF008913">
    <property type="entry name" value="PRK12276.1"/>
    <property type="match status" value="1"/>
</dbReference>
<dbReference type="EMBL" id="FNPC01000011">
    <property type="protein sequence ID" value="SDY83487.1"/>
    <property type="molecule type" value="Genomic_DNA"/>
</dbReference>
<keyword evidence="3" id="KW-0408">Iron</keyword>
<keyword evidence="7" id="KW-1185">Reference proteome</keyword>
<dbReference type="GO" id="GO:0016491">
    <property type="term" value="F:oxidoreductase activity"/>
    <property type="evidence" value="ECO:0007669"/>
    <property type="project" value="InterPro"/>
</dbReference>
<dbReference type="RefSeq" id="WP_092734636.1">
    <property type="nucleotide sequence ID" value="NZ_FNPC01000011.1"/>
</dbReference>
<evidence type="ECO:0000256" key="4">
    <source>
        <dbReference type="SAM" id="MobiDB-lite"/>
    </source>
</evidence>
<feature type="domain" description="ABM" evidence="5">
    <location>
        <begin position="436"/>
        <end position="524"/>
    </location>
</feature>
<dbReference type="PANTHER" id="PTHR36843">
    <property type="entry name" value="HEME-DEPENDENT PEROXIDASE YWFI-RELATED"/>
    <property type="match status" value="1"/>
</dbReference>
<accession>A0A1H3N3H7</accession>
<dbReference type="Gene3D" id="3.30.70.100">
    <property type="match status" value="1"/>
</dbReference>
<dbReference type="NCBIfam" id="NF007124">
    <property type="entry name" value="PRK09565.1"/>
    <property type="match status" value="2"/>
</dbReference>
<evidence type="ECO:0000256" key="1">
    <source>
        <dbReference type="ARBA" id="ARBA00022617"/>
    </source>
</evidence>
<dbReference type="InterPro" id="IPR010644">
    <property type="entry name" value="ChdC/CLD"/>
</dbReference>
<evidence type="ECO:0000313" key="7">
    <source>
        <dbReference type="Proteomes" id="UP000199079"/>
    </source>
</evidence>
<dbReference type="OrthoDB" id="8690at2157"/>
<dbReference type="SUPFAM" id="SSF54909">
    <property type="entry name" value="Dimeric alpha+beta barrel"/>
    <property type="match status" value="2"/>
</dbReference>
<dbReference type="GO" id="GO:0046872">
    <property type="term" value="F:metal ion binding"/>
    <property type="evidence" value="ECO:0007669"/>
    <property type="project" value="UniProtKB-KW"/>
</dbReference>
<dbReference type="PANTHER" id="PTHR36843:SF1">
    <property type="entry name" value="COPROHEME DECARBOXYLASE"/>
    <property type="match status" value="1"/>
</dbReference>
<gene>
    <name evidence="6" type="ORF">SAMN05216564_11152</name>
</gene>
<dbReference type="Pfam" id="PF03992">
    <property type="entry name" value="ABM"/>
    <property type="match status" value="1"/>
</dbReference>
<dbReference type="Proteomes" id="UP000199079">
    <property type="component" value="Unassembled WGS sequence"/>
</dbReference>
<dbReference type="PROSITE" id="PS51725">
    <property type="entry name" value="ABM"/>
    <property type="match status" value="1"/>
</dbReference>
<feature type="compositionally biased region" description="Basic and acidic residues" evidence="4">
    <location>
        <begin position="260"/>
        <end position="325"/>
    </location>
</feature>
<keyword evidence="1" id="KW-0349">Heme</keyword>